<accession>A0A919U3D8</accession>
<keyword evidence="1" id="KW-0472">Membrane</keyword>
<dbReference type="Proteomes" id="UP000642125">
    <property type="component" value="Unassembled WGS sequence"/>
</dbReference>
<dbReference type="AlphaFoldDB" id="A0A919U3D8"/>
<comment type="caution">
    <text evidence="2">The sequence shown here is derived from an EMBL/GenBank/DDBJ whole genome shotgun (WGS) entry which is preliminary data.</text>
</comment>
<dbReference type="RefSeq" id="WP_203668208.1">
    <property type="nucleotide sequence ID" value="NZ_BONO01000009.1"/>
</dbReference>
<organism evidence="2 3">
    <name type="scientific">Cellulomonas pakistanensis</name>
    <dbReference type="NCBI Taxonomy" id="992287"/>
    <lineage>
        <taxon>Bacteria</taxon>
        <taxon>Bacillati</taxon>
        <taxon>Actinomycetota</taxon>
        <taxon>Actinomycetes</taxon>
        <taxon>Micrococcales</taxon>
        <taxon>Cellulomonadaceae</taxon>
        <taxon>Cellulomonas</taxon>
    </lineage>
</organism>
<protein>
    <submittedName>
        <fullName evidence="2">Uncharacterized protein</fullName>
    </submittedName>
</protein>
<evidence type="ECO:0000256" key="1">
    <source>
        <dbReference type="SAM" id="Phobius"/>
    </source>
</evidence>
<dbReference type="EMBL" id="BONO01000009">
    <property type="protein sequence ID" value="GIG36191.1"/>
    <property type="molecule type" value="Genomic_DNA"/>
</dbReference>
<feature type="transmembrane region" description="Helical" evidence="1">
    <location>
        <begin position="64"/>
        <end position="86"/>
    </location>
</feature>
<proteinExistence type="predicted"/>
<sequence length="96" mass="10049">MADPAAPAGAHPSRVPRVPWPWLVAAAGLVLTALGVWLLTRPQGAWFAYAPLSDATYVPARPSWAGIVALGAGCAAWGGSLGHVLARRAAWRREGR</sequence>
<name>A0A919U3D8_9CELL</name>
<feature type="transmembrane region" description="Helical" evidence="1">
    <location>
        <begin position="20"/>
        <end position="39"/>
    </location>
</feature>
<keyword evidence="3" id="KW-1185">Reference proteome</keyword>
<reference evidence="2" key="1">
    <citation type="submission" date="2021-01" db="EMBL/GenBank/DDBJ databases">
        <title>Whole genome shotgun sequence of Cellulomonas pakistanensis NBRC 110800.</title>
        <authorList>
            <person name="Komaki H."/>
            <person name="Tamura T."/>
        </authorList>
    </citation>
    <scope>NUCLEOTIDE SEQUENCE</scope>
    <source>
        <strain evidence="2">NBRC 110800</strain>
    </source>
</reference>
<keyword evidence="1" id="KW-0812">Transmembrane</keyword>
<keyword evidence="1" id="KW-1133">Transmembrane helix</keyword>
<evidence type="ECO:0000313" key="2">
    <source>
        <dbReference type="EMBL" id="GIG36191.1"/>
    </source>
</evidence>
<evidence type="ECO:0000313" key="3">
    <source>
        <dbReference type="Proteomes" id="UP000642125"/>
    </source>
</evidence>
<gene>
    <name evidence="2" type="ORF">Cpa01nite_15720</name>
</gene>